<organism evidence="1 2">
    <name type="scientific">Heterorhabditis bacteriophora</name>
    <name type="common">Entomopathogenic nematode worm</name>
    <dbReference type="NCBI Taxonomy" id="37862"/>
    <lineage>
        <taxon>Eukaryota</taxon>
        <taxon>Metazoa</taxon>
        <taxon>Ecdysozoa</taxon>
        <taxon>Nematoda</taxon>
        <taxon>Chromadorea</taxon>
        <taxon>Rhabditida</taxon>
        <taxon>Rhabditina</taxon>
        <taxon>Rhabditomorpha</taxon>
        <taxon>Strongyloidea</taxon>
        <taxon>Heterorhabditidae</taxon>
        <taxon>Heterorhabditis</taxon>
    </lineage>
</organism>
<dbReference type="Proteomes" id="UP000095283">
    <property type="component" value="Unplaced"/>
</dbReference>
<keyword evidence="1" id="KW-1185">Reference proteome</keyword>
<sequence>MPQPSTPSKETERLNWTRKLSKTLNRRSGSFIASLVPFRKSSTVDEDLQTTSKSHRRTSAAAEVLLTTSVVVPAISSEHKERQRRRSADRIYALKAQQV</sequence>
<proteinExistence type="predicted"/>
<accession>A0A1I7WQF4</accession>
<protein>
    <submittedName>
        <fullName evidence="2">Uncharacterized protein</fullName>
    </submittedName>
</protein>
<dbReference type="WBParaSite" id="Hba_07384">
    <property type="protein sequence ID" value="Hba_07384"/>
    <property type="gene ID" value="Hba_07384"/>
</dbReference>
<dbReference type="AlphaFoldDB" id="A0A1I7WQF4"/>
<evidence type="ECO:0000313" key="2">
    <source>
        <dbReference type="WBParaSite" id="Hba_07384"/>
    </source>
</evidence>
<reference evidence="2" key="1">
    <citation type="submission" date="2016-11" db="UniProtKB">
        <authorList>
            <consortium name="WormBaseParasite"/>
        </authorList>
    </citation>
    <scope>IDENTIFICATION</scope>
</reference>
<evidence type="ECO:0000313" key="1">
    <source>
        <dbReference type="Proteomes" id="UP000095283"/>
    </source>
</evidence>
<name>A0A1I7WQF4_HETBA</name>